<evidence type="ECO:0000313" key="1">
    <source>
        <dbReference type="EMBL" id="GMA91125.1"/>
    </source>
</evidence>
<keyword evidence="2" id="KW-1185">Reference proteome</keyword>
<proteinExistence type="predicted"/>
<accession>A0ABQ6JS43</accession>
<name>A0ABQ6JS43_9MICO</name>
<dbReference type="Proteomes" id="UP001157069">
    <property type="component" value="Unassembled WGS sequence"/>
</dbReference>
<sequence>MRVGVLSGELSDVAPVTYSDYVAAQLGSTSPVTVSPLRNDRDPKQGELTIIDIVPNAPAGSADYERLAALLDDAASSFADGTIVLRPGDVEGTHSYVYTVQSSATFSTAEGLIVVGVSDTPAPDHPVVSDTVVTAQTRHELASGIDVVTGKVQWPTGDLDTLQLSLWGDTPGFTVDGRRISGEAPAAGIIVPFTLTGTDAAGAAVTSYGFLRVPAFDDMRVQLRSGIDPVEVGEEKTVEVAVGELLDLDAADRVEVRADDALAVQRANASCATTGGGHVSYTAGREAPWSDTCSVSVRLAGQKRWSVVAVPFAILPKDPQAILNPISRTVPPGETQTIDLLGETVGWEGGRVGDVSVLDFASAYGGGSFLVTLAGDSLTVEARADARPGTRETVRLSVSSYGGLTSTITLVVGIAAPDAPRGATFGFTCDVSKGATCLIPAVGRVGEYDPFAGKPGSGLTIVSVGTAGSVVCPVTTVTLAGPTQLAASWPAGQKPVGGECVVVFTVQDAQGRTGQGQLTLDVLGYPQTPASITTQSYTASSVRVLVTLGNAAQAHPAVTGVTILENGAPIAADCTRGAVGFGCVIAGLVNGEKHSYTARAVNSVGESLDTTAVTSWAYQPPVASGLTATPVFDAATTSDVKGAVEVSVDSAADTAGFRVLNTGQYVARSGATTVFDIQLDVGPRTVQLVPVSRFQPPTTGGSDGDQLSVGVQVAGRPRYDAPGAATASAEQATLTGAAFNANFSTKPASQVWGAWLSGTPTCSMTPAGEATLTGAGVVTSTSNVIDGLTQYKQYKVAVCGAAGFGAALSSPQEVITWGATGAPGGTLTYTIATTPTHPQANVDFFGIASAPSPTVGPAFTPSYFANGFGWTSDFQLDENLTPGAMVRGCLAFNSTYCTETAPLTATTAPNIVRVTFPVAECVALDALPAANVSNGVGTVTPDTVSVPGSVVYRVVWGAGYDMLSTSERVYPVCTPEPDPGGGDPPPDPPPGG</sequence>
<protein>
    <recommendedName>
        <fullName evidence="3">Fibronectin type-III domain-containing protein</fullName>
    </recommendedName>
</protein>
<evidence type="ECO:0008006" key="3">
    <source>
        <dbReference type="Google" id="ProtNLM"/>
    </source>
</evidence>
<comment type="caution">
    <text evidence="1">The sequence shown here is derived from an EMBL/GenBank/DDBJ whole genome shotgun (WGS) entry which is preliminary data.</text>
</comment>
<dbReference type="EMBL" id="BSVA01000001">
    <property type="protein sequence ID" value="GMA91125.1"/>
    <property type="molecule type" value="Genomic_DNA"/>
</dbReference>
<evidence type="ECO:0000313" key="2">
    <source>
        <dbReference type="Proteomes" id="UP001157069"/>
    </source>
</evidence>
<gene>
    <name evidence="1" type="ORF">GCM10025869_16540</name>
</gene>
<organism evidence="1 2">
    <name type="scientific">Homoserinibacter gongjuensis</name>
    <dbReference type="NCBI Taxonomy" id="1162968"/>
    <lineage>
        <taxon>Bacteria</taxon>
        <taxon>Bacillati</taxon>
        <taxon>Actinomycetota</taxon>
        <taxon>Actinomycetes</taxon>
        <taxon>Micrococcales</taxon>
        <taxon>Microbacteriaceae</taxon>
        <taxon>Homoserinibacter</taxon>
    </lineage>
</organism>
<reference evidence="2" key="1">
    <citation type="journal article" date="2019" name="Int. J. Syst. Evol. Microbiol.">
        <title>The Global Catalogue of Microorganisms (GCM) 10K type strain sequencing project: providing services to taxonomists for standard genome sequencing and annotation.</title>
        <authorList>
            <consortium name="The Broad Institute Genomics Platform"/>
            <consortium name="The Broad Institute Genome Sequencing Center for Infectious Disease"/>
            <person name="Wu L."/>
            <person name="Ma J."/>
        </authorList>
    </citation>
    <scope>NUCLEOTIDE SEQUENCE [LARGE SCALE GENOMIC DNA]</scope>
    <source>
        <strain evidence="2">NBRC 108755</strain>
    </source>
</reference>